<dbReference type="EMBL" id="JPQU01000020">
    <property type="protein sequence ID" value="KFE57245.1"/>
    <property type="molecule type" value="Genomic_DNA"/>
</dbReference>
<evidence type="ECO:0000313" key="3">
    <source>
        <dbReference type="EMBL" id="KFE57245.1"/>
    </source>
</evidence>
<feature type="transmembrane region" description="Helical" evidence="1">
    <location>
        <begin position="204"/>
        <end position="227"/>
    </location>
</feature>
<evidence type="ECO:0000313" key="4">
    <source>
        <dbReference type="Proteomes" id="UP000028631"/>
    </source>
</evidence>
<keyword evidence="1" id="KW-0812">Transmembrane</keyword>
<evidence type="ECO:0000256" key="1">
    <source>
        <dbReference type="SAM" id="Phobius"/>
    </source>
</evidence>
<protein>
    <submittedName>
        <fullName evidence="3">Membrane protein</fullName>
    </submittedName>
</protein>
<dbReference type="OrthoDB" id="183980at2"/>
<feature type="transmembrane region" description="Helical" evidence="1">
    <location>
        <begin position="151"/>
        <end position="175"/>
    </location>
</feature>
<keyword evidence="4" id="KW-1185">Reference proteome</keyword>
<dbReference type="Pfam" id="PF13559">
    <property type="entry name" value="DUF4129"/>
    <property type="match status" value="1"/>
</dbReference>
<dbReference type="Proteomes" id="UP000028631">
    <property type="component" value="Unassembled WGS sequence"/>
</dbReference>
<organism evidence="3 4">
    <name type="scientific">Pseudomonas syringae</name>
    <dbReference type="NCBI Taxonomy" id="317"/>
    <lineage>
        <taxon>Bacteria</taxon>
        <taxon>Pseudomonadati</taxon>
        <taxon>Pseudomonadota</taxon>
        <taxon>Gammaproteobacteria</taxon>
        <taxon>Pseudomonadales</taxon>
        <taxon>Pseudomonadaceae</taxon>
        <taxon>Pseudomonas</taxon>
    </lineage>
</organism>
<evidence type="ECO:0000259" key="2">
    <source>
        <dbReference type="Pfam" id="PF13559"/>
    </source>
</evidence>
<dbReference type="RefSeq" id="WP_032626696.1">
    <property type="nucleotide sequence ID" value="NZ_JPQU01000020.1"/>
</dbReference>
<keyword evidence="1" id="KW-1133">Transmembrane helix</keyword>
<feature type="transmembrane region" description="Helical" evidence="1">
    <location>
        <begin position="361"/>
        <end position="383"/>
    </location>
</feature>
<dbReference type="AlphaFoldDB" id="A0A085VP82"/>
<proteinExistence type="predicted"/>
<sequence length="528" mass="59533">MRLTDSSVAIHPRSPWEAIDLGVLLARQHRGLLMGSWAIVTLPVFTLLSLMLWDYPTLAIVLFWWLKPVYERLPLLILSKALFGSPPSLKMALVEWLQALRPNLLSSLTWRRLSLSRSFILPVLQLERPSGEELGKRVAVLSRNDIRAARLLTAVGSLLEMALWIGLLVMFYVLIPQQLLTDWDQLTVFELDGNLNWLEHLTNAGYALVLVIWGPIYVSCGFTLYLNRRTTLEAWDIELVLRRLRQKLLGSAYVLMIGVGLTLATVTQPAWSAAQDFNCPLPPQDNEAQASPESARLTHQALTSEAARETIHKVLQNPPFKNPQTVSGWRLEKREVTPSAEGPQASGLTAWLNRLMQLGNFLAQTFKILLWALAVTLLCLVIWRYKAWFKTFVSRTTGDKKVGPSQPEQLFGLQITAQSLPADIAGSAEQLWPNQPREALGLLYRGLLSRLVSDYQLPLKSADTEGQVLERIALLNQPQLQLFSQDLTTQWQNLAYGHRLPPAHLQRELCDGWRQLFDVAALDGNSRP</sequence>
<comment type="caution">
    <text evidence="3">The sequence shown here is derived from an EMBL/GenBank/DDBJ whole genome shotgun (WGS) entry which is preliminary data.</text>
</comment>
<feature type="transmembrane region" description="Helical" evidence="1">
    <location>
        <begin position="248"/>
        <end position="271"/>
    </location>
</feature>
<name>A0A085VP82_PSESX</name>
<keyword evidence="1" id="KW-0472">Membrane</keyword>
<dbReference type="PATRIC" id="fig|317.175.peg.1085"/>
<gene>
    <name evidence="3" type="ORF">IV01_05155</name>
</gene>
<dbReference type="InterPro" id="IPR025403">
    <property type="entry name" value="TgpA-like_C"/>
</dbReference>
<reference evidence="3 4" key="1">
    <citation type="submission" date="2014-07" db="EMBL/GenBank/DDBJ databases">
        <title>Draft Genome Sequences of Environmental Pseudomonas syringae strains.</title>
        <authorList>
            <person name="Baltrus D.A."/>
            <person name="Berge O."/>
            <person name="Morris C."/>
        </authorList>
    </citation>
    <scope>NUCLEOTIDE SEQUENCE [LARGE SCALE GENOMIC DNA]</scope>
    <source>
        <strain evidence="3 4">GAW0119</strain>
    </source>
</reference>
<accession>A0A085VP82</accession>
<feature type="transmembrane region" description="Helical" evidence="1">
    <location>
        <begin position="37"/>
        <end position="66"/>
    </location>
</feature>
<feature type="domain" description="Protein-glutamine gamma-glutamyltransferase-like C-terminal" evidence="2">
    <location>
        <begin position="443"/>
        <end position="514"/>
    </location>
</feature>